<protein>
    <submittedName>
        <fullName evidence="1">Uncharacterized protein</fullName>
    </submittedName>
</protein>
<dbReference type="PANTHER" id="PTHR22772:SF5">
    <property type="entry name" value="HECT DOMAIN E3 UBIQUITIN PROTEIN LIGASE 4"/>
    <property type="match status" value="1"/>
</dbReference>
<dbReference type="PANTHER" id="PTHR22772">
    <property type="entry name" value="NOVEL ZZ TYPE ZINC FINGER DOMAIN CONTAINING PROTEIN"/>
    <property type="match status" value="1"/>
</dbReference>
<comment type="caution">
    <text evidence="1">The sequence shown here is derived from an EMBL/GenBank/DDBJ whole genome shotgun (WGS) entry which is preliminary data.</text>
</comment>
<evidence type="ECO:0000313" key="2">
    <source>
        <dbReference type="Proteomes" id="UP000516260"/>
    </source>
</evidence>
<organism evidence="1 2">
    <name type="scientific">Takifugu bimaculatus</name>
    <dbReference type="NCBI Taxonomy" id="433685"/>
    <lineage>
        <taxon>Eukaryota</taxon>
        <taxon>Metazoa</taxon>
        <taxon>Chordata</taxon>
        <taxon>Craniata</taxon>
        <taxon>Vertebrata</taxon>
        <taxon>Euteleostomi</taxon>
        <taxon>Actinopterygii</taxon>
        <taxon>Neopterygii</taxon>
        <taxon>Teleostei</taxon>
        <taxon>Neoteleostei</taxon>
        <taxon>Acanthomorphata</taxon>
        <taxon>Eupercaria</taxon>
        <taxon>Tetraodontiformes</taxon>
        <taxon>Tetradontoidea</taxon>
        <taxon>Tetraodontidae</taxon>
        <taxon>Takifugu</taxon>
    </lineage>
</organism>
<dbReference type="Proteomes" id="UP000516260">
    <property type="component" value="Chromosome 4"/>
</dbReference>
<keyword evidence="2" id="KW-1185">Reference proteome</keyword>
<accession>A0A4Z2BDV5</accession>
<evidence type="ECO:0000313" key="1">
    <source>
        <dbReference type="EMBL" id="TNM90139.1"/>
    </source>
</evidence>
<sequence>MKSLMNRSELLLHVTIASQCRSLTNTPAGTPGPGKVCGSLQLVRSHTDSSVHSCESSVSLASKSVSDAKSVNPMVKQPVFLRSMSAPSDLEMIANQDVEFTHAPQRRRHHPSSHRSSSFTLLQSLAIEDSRDKPTYSVLLGQLFAFIGTTPDQAVSSSSFLSAAQTRWRRGSTRKQALVHMRELLTAAVRVGGVTHLVGPVTMVLQGGPRIEELTCGGMVEQVQDAFGETMTSVVSLCARYPYRLCQQHWAALHNPLHQERGAVSRSQWPRPAAGQLVQFKRSEGKLFQREAD</sequence>
<dbReference type="EMBL" id="SWLE01000017">
    <property type="protein sequence ID" value="TNM90139.1"/>
    <property type="molecule type" value="Genomic_DNA"/>
</dbReference>
<gene>
    <name evidence="1" type="ORF">fugu_004373</name>
</gene>
<name>A0A4Z2BDV5_9TELE</name>
<proteinExistence type="predicted"/>
<dbReference type="AlphaFoldDB" id="A0A4Z2BDV5"/>
<reference evidence="1 2" key="1">
    <citation type="submission" date="2019-04" db="EMBL/GenBank/DDBJ databases">
        <title>The sequence and de novo assembly of Takifugu bimaculatus genome using PacBio and Hi-C technologies.</title>
        <authorList>
            <person name="Xu P."/>
            <person name="Liu B."/>
            <person name="Zhou Z."/>
        </authorList>
    </citation>
    <scope>NUCLEOTIDE SEQUENCE [LARGE SCALE GENOMIC DNA]</scope>
    <source>
        <strain evidence="1">TB-2018</strain>
        <tissue evidence="1">Muscle</tissue>
    </source>
</reference>
<dbReference type="InterPro" id="IPR040099">
    <property type="entry name" value="ZZEF1"/>
</dbReference>